<accession>A0A0E9XXY9</accession>
<reference evidence="1" key="1">
    <citation type="submission" date="2014-11" db="EMBL/GenBank/DDBJ databases">
        <authorList>
            <person name="Amaro Gonzalez C."/>
        </authorList>
    </citation>
    <scope>NUCLEOTIDE SEQUENCE</scope>
</reference>
<organism evidence="1">
    <name type="scientific">Anguilla anguilla</name>
    <name type="common">European freshwater eel</name>
    <name type="synonym">Muraena anguilla</name>
    <dbReference type="NCBI Taxonomy" id="7936"/>
    <lineage>
        <taxon>Eukaryota</taxon>
        <taxon>Metazoa</taxon>
        <taxon>Chordata</taxon>
        <taxon>Craniata</taxon>
        <taxon>Vertebrata</taxon>
        <taxon>Euteleostomi</taxon>
        <taxon>Actinopterygii</taxon>
        <taxon>Neopterygii</taxon>
        <taxon>Teleostei</taxon>
        <taxon>Anguilliformes</taxon>
        <taxon>Anguillidae</taxon>
        <taxon>Anguilla</taxon>
    </lineage>
</organism>
<sequence length="29" mass="3419">MRHPGPYKISQILIYKSFIMQLNKSSQPL</sequence>
<protein>
    <submittedName>
        <fullName evidence="1">Uncharacterized protein</fullName>
    </submittedName>
</protein>
<proteinExistence type="predicted"/>
<name>A0A0E9XXY9_ANGAN</name>
<evidence type="ECO:0000313" key="1">
    <source>
        <dbReference type="EMBL" id="JAI07598.1"/>
    </source>
</evidence>
<dbReference type="EMBL" id="GBXM01000980">
    <property type="protein sequence ID" value="JAI07598.1"/>
    <property type="molecule type" value="Transcribed_RNA"/>
</dbReference>
<dbReference type="AlphaFoldDB" id="A0A0E9XXY9"/>
<reference evidence="1" key="2">
    <citation type="journal article" date="2015" name="Fish Shellfish Immunol.">
        <title>Early steps in the European eel (Anguilla anguilla)-Vibrio vulnificus interaction in the gills: Role of the RtxA13 toxin.</title>
        <authorList>
            <person name="Callol A."/>
            <person name="Pajuelo D."/>
            <person name="Ebbesson L."/>
            <person name="Teles M."/>
            <person name="MacKenzie S."/>
            <person name="Amaro C."/>
        </authorList>
    </citation>
    <scope>NUCLEOTIDE SEQUENCE</scope>
</reference>